<dbReference type="EMBL" id="SPUK01000012">
    <property type="protein sequence ID" value="TQV93248.1"/>
    <property type="molecule type" value="Genomic_DNA"/>
</dbReference>
<dbReference type="Gene3D" id="3.40.50.1100">
    <property type="match status" value="2"/>
</dbReference>
<keyword evidence="3" id="KW-0663">Pyridoxal phosphate</keyword>
<reference evidence="5 6" key="1">
    <citation type="journal article" date="2019" name="Appl. Microbiol. Biotechnol.">
        <title>Genome sequence of Isaria javanica and comparative genome analysis insights into family S53 peptidase evolution in fungal entomopathogens.</title>
        <authorList>
            <person name="Lin R."/>
            <person name="Zhang X."/>
            <person name="Xin B."/>
            <person name="Zou M."/>
            <person name="Gao Y."/>
            <person name="Qin F."/>
            <person name="Hu Q."/>
            <person name="Xie B."/>
            <person name="Cheng X."/>
        </authorList>
    </citation>
    <scope>NUCLEOTIDE SEQUENCE [LARGE SCALE GENOMIC DNA]</scope>
    <source>
        <strain evidence="5 6">IJ1G</strain>
    </source>
</reference>
<gene>
    <name evidence="5" type="ORF">IF1G_07826</name>
</gene>
<evidence type="ECO:0000259" key="4">
    <source>
        <dbReference type="Pfam" id="PF00291"/>
    </source>
</evidence>
<comment type="cofactor">
    <cofactor evidence="1">
        <name>pyridoxal 5'-phosphate</name>
        <dbReference type="ChEBI" id="CHEBI:597326"/>
    </cofactor>
</comment>
<comment type="caution">
    <text evidence="5">The sequence shown here is derived from an EMBL/GenBank/DDBJ whole genome shotgun (WGS) entry which is preliminary data.</text>
</comment>
<sequence>MAAESRSIPIQVSVVLPAASMPSKIAGAEQNGARVFLAGETPKDRERVTREILDETGAVLVGPMDDPRIVLGQATTTFEFVEQVATTYGEKLDALVLPSATGGLLSGAAVVCEQTDTMVFGCEPYEGGPDLRGSIEAGIVSDPGAQNTIADGLRASTSANNFDVIRQKDLVDGIFAADDEEIRQAWWLLIEQLRLLVEPTAALSLATVLCNKELRAMLASRKPHWNIGLILTGGNTTISRIVEEFSRTASQAS</sequence>
<evidence type="ECO:0000313" key="6">
    <source>
        <dbReference type="Proteomes" id="UP000315783"/>
    </source>
</evidence>
<dbReference type="GO" id="GO:0005524">
    <property type="term" value="F:ATP binding"/>
    <property type="evidence" value="ECO:0007669"/>
    <property type="project" value="TreeGrafter"/>
</dbReference>
<dbReference type="OrthoDB" id="7773036at2759"/>
<dbReference type="PANTHER" id="PTHR43050:SF1">
    <property type="entry name" value="SERINE RACEMASE"/>
    <property type="match status" value="1"/>
</dbReference>
<dbReference type="Pfam" id="PF00291">
    <property type="entry name" value="PALP"/>
    <property type="match status" value="1"/>
</dbReference>
<evidence type="ECO:0000256" key="2">
    <source>
        <dbReference type="ARBA" id="ARBA00010869"/>
    </source>
</evidence>
<keyword evidence="6" id="KW-1185">Reference proteome</keyword>
<dbReference type="GO" id="GO:0030170">
    <property type="term" value="F:pyridoxal phosphate binding"/>
    <property type="evidence" value="ECO:0007669"/>
    <property type="project" value="TreeGrafter"/>
</dbReference>
<dbReference type="GO" id="GO:0008721">
    <property type="term" value="F:D-serine ammonia-lyase activity"/>
    <property type="evidence" value="ECO:0007669"/>
    <property type="project" value="TreeGrafter"/>
</dbReference>
<evidence type="ECO:0000313" key="5">
    <source>
        <dbReference type="EMBL" id="TQV93248.1"/>
    </source>
</evidence>
<proteinExistence type="inferred from homology"/>
<dbReference type="SUPFAM" id="SSF53686">
    <property type="entry name" value="Tryptophan synthase beta subunit-like PLP-dependent enzymes"/>
    <property type="match status" value="1"/>
</dbReference>
<dbReference type="STRING" id="43265.A0A545VUI5"/>
<evidence type="ECO:0000256" key="1">
    <source>
        <dbReference type="ARBA" id="ARBA00001933"/>
    </source>
</evidence>
<accession>A0A545VUI5</accession>
<organism evidence="5 6">
    <name type="scientific">Cordyceps javanica</name>
    <dbReference type="NCBI Taxonomy" id="43265"/>
    <lineage>
        <taxon>Eukaryota</taxon>
        <taxon>Fungi</taxon>
        <taxon>Dikarya</taxon>
        <taxon>Ascomycota</taxon>
        <taxon>Pezizomycotina</taxon>
        <taxon>Sordariomycetes</taxon>
        <taxon>Hypocreomycetidae</taxon>
        <taxon>Hypocreales</taxon>
        <taxon>Cordycipitaceae</taxon>
        <taxon>Cordyceps</taxon>
    </lineage>
</organism>
<evidence type="ECO:0000256" key="3">
    <source>
        <dbReference type="ARBA" id="ARBA00022898"/>
    </source>
</evidence>
<comment type="similarity">
    <text evidence="2">Belongs to the serine/threonine dehydratase family.</text>
</comment>
<dbReference type="PANTHER" id="PTHR43050">
    <property type="entry name" value="SERINE / THREONINE RACEMASE FAMILY MEMBER"/>
    <property type="match status" value="1"/>
</dbReference>
<dbReference type="Proteomes" id="UP000315783">
    <property type="component" value="Unassembled WGS sequence"/>
</dbReference>
<dbReference type="GO" id="GO:0003941">
    <property type="term" value="F:L-serine ammonia-lyase activity"/>
    <property type="evidence" value="ECO:0007669"/>
    <property type="project" value="TreeGrafter"/>
</dbReference>
<feature type="domain" description="Tryptophan synthase beta chain-like PALP" evidence="4">
    <location>
        <begin position="10"/>
        <end position="212"/>
    </location>
</feature>
<dbReference type="GO" id="GO:0030378">
    <property type="term" value="F:serine racemase activity"/>
    <property type="evidence" value="ECO:0007669"/>
    <property type="project" value="TreeGrafter"/>
</dbReference>
<protein>
    <submittedName>
        <fullName evidence="5">Threonine dehydratase catabolic</fullName>
    </submittedName>
</protein>
<dbReference type="AlphaFoldDB" id="A0A545VUI5"/>
<name>A0A545VUI5_9HYPO</name>
<dbReference type="InterPro" id="IPR036052">
    <property type="entry name" value="TrpB-like_PALP_sf"/>
</dbReference>
<dbReference type="GO" id="GO:0018114">
    <property type="term" value="F:threonine racemase activity"/>
    <property type="evidence" value="ECO:0007669"/>
    <property type="project" value="TreeGrafter"/>
</dbReference>
<dbReference type="InterPro" id="IPR001926">
    <property type="entry name" value="TrpB-like_PALP"/>
</dbReference>
<dbReference type="GO" id="GO:0000287">
    <property type="term" value="F:magnesium ion binding"/>
    <property type="evidence" value="ECO:0007669"/>
    <property type="project" value="TreeGrafter"/>
</dbReference>